<dbReference type="SMART" id="SM00248">
    <property type="entry name" value="ANK"/>
    <property type="match status" value="4"/>
</dbReference>
<dbReference type="GO" id="GO:0016020">
    <property type="term" value="C:membrane"/>
    <property type="evidence" value="ECO:0007669"/>
    <property type="project" value="UniProtKB-UniRule"/>
</dbReference>
<reference evidence="6 7" key="1">
    <citation type="submission" date="2019-08" db="EMBL/GenBank/DDBJ databases">
        <title>Complete genome sequence of Arcobacter acticola.</title>
        <authorList>
            <person name="Miller W."/>
        </authorList>
    </citation>
    <scope>NUCLEOTIDE SEQUENCE [LARGE SCALE GENOMIC DNA]</scope>
    <source>
        <strain evidence="6 7">KCTC 52212</strain>
    </source>
</reference>
<dbReference type="PANTHER" id="PTHR24171">
    <property type="entry name" value="ANKYRIN REPEAT DOMAIN-CONTAINING PROTEIN 39-RELATED"/>
    <property type="match status" value="1"/>
</dbReference>
<evidence type="ECO:0000256" key="3">
    <source>
        <dbReference type="PROSITE-ProRule" id="PRU00023"/>
    </source>
</evidence>
<dbReference type="SUPFAM" id="SSF48403">
    <property type="entry name" value="Ankyrin repeat"/>
    <property type="match status" value="1"/>
</dbReference>
<dbReference type="KEGG" id="paco:AACT_1387"/>
<evidence type="ECO:0000313" key="7">
    <source>
        <dbReference type="Proteomes" id="UP000503483"/>
    </source>
</evidence>
<feature type="domain" description="OmpA-like" evidence="5">
    <location>
        <begin position="218"/>
        <end position="357"/>
    </location>
</feature>
<feature type="repeat" description="ANK" evidence="3">
    <location>
        <begin position="70"/>
        <end position="102"/>
    </location>
</feature>
<dbReference type="Gene3D" id="1.25.40.20">
    <property type="entry name" value="Ankyrin repeat-containing domain"/>
    <property type="match status" value="1"/>
</dbReference>
<proteinExistence type="predicted"/>
<dbReference type="Gene3D" id="3.30.1330.60">
    <property type="entry name" value="OmpA-like domain"/>
    <property type="match status" value="1"/>
</dbReference>
<name>A0A6M8EZL6_9BACT</name>
<dbReference type="Pfam" id="PF12796">
    <property type="entry name" value="Ank_2"/>
    <property type="match status" value="1"/>
</dbReference>
<dbReference type="Proteomes" id="UP000503483">
    <property type="component" value="Chromosome"/>
</dbReference>
<dbReference type="InterPro" id="IPR036737">
    <property type="entry name" value="OmpA-like_sf"/>
</dbReference>
<dbReference type="PROSITE" id="PS50088">
    <property type="entry name" value="ANK_REPEAT"/>
    <property type="match status" value="2"/>
</dbReference>
<feature type="repeat" description="ANK" evidence="3">
    <location>
        <begin position="103"/>
        <end position="135"/>
    </location>
</feature>
<evidence type="ECO:0000259" key="5">
    <source>
        <dbReference type="PROSITE" id="PS51123"/>
    </source>
</evidence>
<sequence>MFKIYCVSLLFTLLFTSCVQNERLEIRLTPIMKNDTISNIPLHDAVRAKDINKVKEILSDGFLLNTQDKAGFTALHLAVRFDQYDIAEYLINKKVSVNTFDIYGDTPLLESMRNKTDNISKLLLCNGAKQDVKDRNLLSPLDYAKIDDNEAMIKILESSDIKSFCEEKEIITVQRVEEKSSTNNIDNETSIIELTLYDALKNEFHSDLVKWNAEIKEGSLIFRFKNTDMLFAHGSSELSSDYKIILDDFFPRYLNVLYNYKNEIEQVRIEGHTSSVYSSAKNENEKYAKNKELSTKRANKVVDYVSSIPNNFIIEHKDWLNDYVKPYGMASDKLIYKQGVEDESLSRRVEFVIIKKK</sequence>
<dbReference type="PROSITE" id="PS51123">
    <property type="entry name" value="OMPA_2"/>
    <property type="match status" value="1"/>
</dbReference>
<dbReference type="Pfam" id="PF00691">
    <property type="entry name" value="OmpA"/>
    <property type="match status" value="1"/>
</dbReference>
<evidence type="ECO:0000256" key="1">
    <source>
        <dbReference type="ARBA" id="ARBA00022737"/>
    </source>
</evidence>
<keyword evidence="7" id="KW-1185">Reference proteome</keyword>
<gene>
    <name evidence="6" type="ORF">AACT_1387</name>
</gene>
<dbReference type="InterPro" id="IPR002110">
    <property type="entry name" value="Ankyrin_rpt"/>
</dbReference>
<dbReference type="AlphaFoldDB" id="A0A6M8EZL6"/>
<dbReference type="SUPFAM" id="SSF103088">
    <property type="entry name" value="OmpA-like"/>
    <property type="match status" value="1"/>
</dbReference>
<dbReference type="PROSITE" id="PS51257">
    <property type="entry name" value="PROKAR_LIPOPROTEIN"/>
    <property type="match status" value="1"/>
</dbReference>
<dbReference type="PROSITE" id="PS50297">
    <property type="entry name" value="ANK_REP_REGION"/>
    <property type="match status" value="1"/>
</dbReference>
<dbReference type="RefSeq" id="WP_172126129.1">
    <property type="nucleotide sequence ID" value="NZ_CP042652.1"/>
</dbReference>
<dbReference type="InterPro" id="IPR036770">
    <property type="entry name" value="Ankyrin_rpt-contain_sf"/>
</dbReference>
<organism evidence="6 7">
    <name type="scientific">Arcobacter acticola</name>
    <dbReference type="NCBI Taxonomy" id="1849015"/>
    <lineage>
        <taxon>Bacteria</taxon>
        <taxon>Pseudomonadati</taxon>
        <taxon>Campylobacterota</taxon>
        <taxon>Epsilonproteobacteria</taxon>
        <taxon>Campylobacterales</taxon>
        <taxon>Arcobacteraceae</taxon>
        <taxon>Arcobacter</taxon>
    </lineage>
</organism>
<evidence type="ECO:0000256" key="4">
    <source>
        <dbReference type="PROSITE-ProRule" id="PRU00473"/>
    </source>
</evidence>
<evidence type="ECO:0000256" key="2">
    <source>
        <dbReference type="ARBA" id="ARBA00023043"/>
    </source>
</evidence>
<keyword evidence="2 3" id="KW-0040">ANK repeat</keyword>
<dbReference type="InterPro" id="IPR006665">
    <property type="entry name" value="OmpA-like"/>
</dbReference>
<accession>A0A6M8EZL6</accession>
<evidence type="ECO:0000313" key="6">
    <source>
        <dbReference type="EMBL" id="QKE28554.1"/>
    </source>
</evidence>
<protein>
    <submittedName>
        <fullName evidence="6">Ankyrin domain-containing protein (OmpA domain)</fullName>
    </submittedName>
</protein>
<keyword evidence="1" id="KW-0677">Repeat</keyword>
<dbReference type="EMBL" id="CP042652">
    <property type="protein sequence ID" value="QKE28554.1"/>
    <property type="molecule type" value="Genomic_DNA"/>
</dbReference>
<keyword evidence="4" id="KW-0472">Membrane</keyword>